<keyword evidence="5 9" id="KW-0798">TonB box</keyword>
<dbReference type="InterPro" id="IPR023996">
    <property type="entry name" value="TonB-dep_OMP_SusC/RagA"/>
</dbReference>
<evidence type="ECO:0000256" key="8">
    <source>
        <dbReference type="PROSITE-ProRule" id="PRU01360"/>
    </source>
</evidence>
<dbReference type="Proteomes" id="UP000616201">
    <property type="component" value="Unassembled WGS sequence"/>
</dbReference>
<keyword evidence="4 8" id="KW-0812">Transmembrane</keyword>
<keyword evidence="7 8" id="KW-0998">Cell outer membrane</keyword>
<dbReference type="SUPFAM" id="SSF56935">
    <property type="entry name" value="Porins"/>
    <property type="match status" value="1"/>
</dbReference>
<dbReference type="InterPro" id="IPR008969">
    <property type="entry name" value="CarboxyPept-like_regulatory"/>
</dbReference>
<dbReference type="EMBL" id="PRDK01000009">
    <property type="protein sequence ID" value="MBE8714985.1"/>
    <property type="molecule type" value="Genomic_DNA"/>
</dbReference>
<evidence type="ECO:0000256" key="2">
    <source>
        <dbReference type="ARBA" id="ARBA00022448"/>
    </source>
</evidence>
<name>A0A928UXD8_9SPHI</name>
<evidence type="ECO:0000256" key="10">
    <source>
        <dbReference type="SAM" id="SignalP"/>
    </source>
</evidence>
<evidence type="ECO:0000259" key="11">
    <source>
        <dbReference type="Pfam" id="PF00593"/>
    </source>
</evidence>
<feature type="chain" id="PRO_5037343713" evidence="10">
    <location>
        <begin position="24"/>
        <end position="1051"/>
    </location>
</feature>
<reference evidence="13" key="1">
    <citation type="submission" date="2018-02" db="EMBL/GenBank/DDBJ databases">
        <authorList>
            <person name="Vasarhelyi B.M."/>
            <person name="Deshmukh S."/>
            <person name="Balint B."/>
            <person name="Kukolya J."/>
        </authorList>
    </citation>
    <scope>NUCLEOTIDE SEQUENCE</scope>
    <source>
        <strain evidence="13">KB22</strain>
    </source>
</reference>
<evidence type="ECO:0000256" key="3">
    <source>
        <dbReference type="ARBA" id="ARBA00022452"/>
    </source>
</evidence>
<keyword evidence="14" id="KW-1185">Reference proteome</keyword>
<evidence type="ECO:0000256" key="9">
    <source>
        <dbReference type="RuleBase" id="RU003357"/>
    </source>
</evidence>
<keyword evidence="2 8" id="KW-0813">Transport</keyword>
<organism evidence="13 14">
    <name type="scientific">Sphingobacterium hungaricum</name>
    <dbReference type="NCBI Taxonomy" id="2082723"/>
    <lineage>
        <taxon>Bacteria</taxon>
        <taxon>Pseudomonadati</taxon>
        <taxon>Bacteroidota</taxon>
        <taxon>Sphingobacteriia</taxon>
        <taxon>Sphingobacteriales</taxon>
        <taxon>Sphingobacteriaceae</taxon>
        <taxon>Sphingobacterium</taxon>
    </lineage>
</organism>
<evidence type="ECO:0000313" key="13">
    <source>
        <dbReference type="EMBL" id="MBE8714985.1"/>
    </source>
</evidence>
<sequence length="1051" mass="115634">MNDFLKCCCLLMCMLFAVHPSFGQQSVTGIVSDATGNLAGVTVSVIGTSRVTQTDENGFFSIQASNGEKIRFSSVGYVSQELNVAGSRLDVILVSDAEIDEVVVIGYGTQKKTTVTGAIATVSAQQLEGRPVNRLSEALQGMVGNLNITTTTAGGAPNATQNINIRGYTGFGVSSSPLIVIDGIQGGNINNINPNDIESISVIKDAATAAIYGSSAPNGVILITTKQGTKGGKPKITYSNNLNWNTPINLPKMLNSLDFATIYNEASINAGGSAIFNDETLARIIAYQAGTITTETVQTGYNTSTPSDTWASWETSNANNDWFEIYFKDVAFSQQHNLSVNGGSEASKYFIGVGYNDRQGMYNFGDDKYKRFNVRSNLSSNLTDWLNVSLRTTAARENYNTPNTYSAKTGGNYMHQIARKWPTVQLFNPDGYYSDESDVRLHMDGGRDITRTDDIGITGEVNLKLAEGWTATANYSFNGIFAQRDIHTKTIYAYRPSGAQYIMTGNPNGYSKQNYRTENQVVNLFSQYQKNVGDHYLSILGGFNSELKSYETFLASASQLYSDNIPSLSLSYGTTPSVADAVRKLASMGYFGRFEYNYQEKYLLKVDGRYDATSRFLEDNRWKFYPGVSVGWNVDKESFFEPIKSTMNIFKLRGSYGASGDQGFLDTDPNNPNWYPFYPSLGTSRPTSNAWLFNGAQQALVSAPGLVNPDLTWVTTTQLNIGTDMGFLNNKLEASFDWYIRKSDDFAYSGTPVPSVLGTGVPVENNAGLKTTGFELSLGWKDQIGKVNYSLRAVLSDYQSEITKFDSNPTGSIGSYYVGRQQGEIWGYTTEGLFQSTDEIANAPSQTAISTNAWTPGDVRYADINGDGAITFGNQTLENIGDLSIIGNNTPRYAYSFTGNVGYKGFDLSIFLQGIGKRDAAITSNYFWGIVGDQWQSSLFDVHMDRYTAENPDGYFPKFYMSGENSKNTQTQTRYLQNAAYLRIKNLQVGYNLPQSVLERAKIANVRLYFSVDNLATFTKLIKTMDPELSISDSKIYPLQRVYSFGVNIGL</sequence>
<comment type="caution">
    <text evidence="13">The sequence shown here is derived from an EMBL/GenBank/DDBJ whole genome shotgun (WGS) entry which is preliminary data.</text>
</comment>
<dbReference type="Gene3D" id="2.60.40.1120">
    <property type="entry name" value="Carboxypeptidase-like, regulatory domain"/>
    <property type="match status" value="1"/>
</dbReference>
<evidence type="ECO:0000259" key="12">
    <source>
        <dbReference type="Pfam" id="PF07715"/>
    </source>
</evidence>
<dbReference type="SUPFAM" id="SSF49464">
    <property type="entry name" value="Carboxypeptidase regulatory domain-like"/>
    <property type="match status" value="1"/>
</dbReference>
<protein>
    <submittedName>
        <fullName evidence="13">SusC/RagA family protein</fullName>
    </submittedName>
</protein>
<dbReference type="PROSITE" id="PS52016">
    <property type="entry name" value="TONB_DEPENDENT_REC_3"/>
    <property type="match status" value="1"/>
</dbReference>
<dbReference type="Gene3D" id="2.40.170.20">
    <property type="entry name" value="TonB-dependent receptor, beta-barrel domain"/>
    <property type="match status" value="1"/>
</dbReference>
<evidence type="ECO:0000256" key="5">
    <source>
        <dbReference type="ARBA" id="ARBA00023077"/>
    </source>
</evidence>
<evidence type="ECO:0000313" key="14">
    <source>
        <dbReference type="Proteomes" id="UP000616201"/>
    </source>
</evidence>
<dbReference type="NCBIfam" id="TIGR04056">
    <property type="entry name" value="OMP_RagA_SusC"/>
    <property type="match status" value="1"/>
</dbReference>
<keyword evidence="6 8" id="KW-0472">Membrane</keyword>
<evidence type="ECO:0000256" key="7">
    <source>
        <dbReference type="ARBA" id="ARBA00023237"/>
    </source>
</evidence>
<dbReference type="Pfam" id="PF00593">
    <property type="entry name" value="TonB_dep_Rec_b-barrel"/>
    <property type="match status" value="1"/>
</dbReference>
<comment type="subcellular location">
    <subcellularLocation>
        <location evidence="1 8">Cell outer membrane</location>
        <topology evidence="1 8">Multi-pass membrane protein</topology>
    </subcellularLocation>
</comment>
<feature type="domain" description="TonB-dependent receptor plug" evidence="12">
    <location>
        <begin position="112"/>
        <end position="220"/>
    </location>
</feature>
<dbReference type="GO" id="GO:0009279">
    <property type="term" value="C:cell outer membrane"/>
    <property type="evidence" value="ECO:0007669"/>
    <property type="project" value="UniProtKB-SubCell"/>
</dbReference>
<dbReference type="NCBIfam" id="TIGR04057">
    <property type="entry name" value="SusC_RagA_signa"/>
    <property type="match status" value="1"/>
</dbReference>
<dbReference type="InterPro" id="IPR036942">
    <property type="entry name" value="Beta-barrel_TonB_sf"/>
</dbReference>
<dbReference type="AlphaFoldDB" id="A0A928UXD8"/>
<keyword evidence="10" id="KW-0732">Signal</keyword>
<evidence type="ECO:0000256" key="1">
    <source>
        <dbReference type="ARBA" id="ARBA00004571"/>
    </source>
</evidence>
<feature type="signal peptide" evidence="10">
    <location>
        <begin position="1"/>
        <end position="23"/>
    </location>
</feature>
<comment type="similarity">
    <text evidence="8 9">Belongs to the TonB-dependent receptor family.</text>
</comment>
<evidence type="ECO:0000256" key="6">
    <source>
        <dbReference type="ARBA" id="ARBA00023136"/>
    </source>
</evidence>
<dbReference type="Gene3D" id="2.170.130.10">
    <property type="entry name" value="TonB-dependent receptor, plug domain"/>
    <property type="match status" value="1"/>
</dbReference>
<dbReference type="InterPro" id="IPR023997">
    <property type="entry name" value="TonB-dep_OMP_SusC/RagA_CS"/>
</dbReference>
<proteinExistence type="inferred from homology"/>
<gene>
    <name evidence="13" type="ORF">C4F49_14975</name>
</gene>
<evidence type="ECO:0000256" key="4">
    <source>
        <dbReference type="ARBA" id="ARBA00022692"/>
    </source>
</evidence>
<keyword evidence="3 8" id="KW-1134">Transmembrane beta strand</keyword>
<accession>A0A928UXD8</accession>
<dbReference type="Pfam" id="PF07715">
    <property type="entry name" value="Plug"/>
    <property type="match status" value="1"/>
</dbReference>
<dbReference type="Pfam" id="PF13715">
    <property type="entry name" value="CarbopepD_reg_2"/>
    <property type="match status" value="1"/>
</dbReference>
<feature type="domain" description="TonB-dependent receptor-like beta-barrel" evidence="11">
    <location>
        <begin position="390"/>
        <end position="1015"/>
    </location>
</feature>
<dbReference type="InterPro" id="IPR039426">
    <property type="entry name" value="TonB-dep_rcpt-like"/>
</dbReference>
<dbReference type="InterPro" id="IPR012910">
    <property type="entry name" value="Plug_dom"/>
</dbReference>
<dbReference type="InterPro" id="IPR037066">
    <property type="entry name" value="Plug_dom_sf"/>
</dbReference>
<dbReference type="InterPro" id="IPR000531">
    <property type="entry name" value="Beta-barrel_TonB"/>
</dbReference>